<feature type="compositionally biased region" description="Acidic residues" evidence="1">
    <location>
        <begin position="664"/>
        <end position="677"/>
    </location>
</feature>
<feature type="transmembrane region" description="Helical" evidence="2">
    <location>
        <begin position="147"/>
        <end position="167"/>
    </location>
</feature>
<sequence>MSQYRDNLYMMGGGGGGGGSVVSHRQQYHSGDGRSYDVGGDQFHHSNSHQHHNGSQMMIAYPSSPSPPSHAMRMNNNGSTIKSSNHNSHNNGGYVTRGIGIGSGPIIDSDSFTSDADKLSAILKCSDIEMHKHLLAVDYFRHRKNRLLIPTIFFSLSIAICGFVSSADIFSDEETQYKVHDTSLKEFLTLLASSLGFLVMLLVILSNGLDYSSQIKFHVAAAEDLGQLSDKVRLYRIERAMDERAEEEEELMYPDDDRTEQTDIDDEDYDEDVEMQLNNYREEGRMIIPHSYGADAAAIVKARIRASKRTQRQHAKLTQNLVKQKVRQAREEQDLSRDAITFNGYHAELNQIARGCRSDVPPRITKFFDIMENRVELMSLSRLGVMEDCRARRNQILRMCAIEIYNEVSNSFFWPLWTPNVDRTVEAALKRVGQLLNLNYRARVRCKLIPCCPVPLCCKKKKTDNVFAIINEGIDQRELDMMQAERAALIRMEKEGRARRNAVPERVLEMRETFYSENVNKSSSNNKQNGALMRMPNGNYSTDHDNYSTTRSVDPDGHAGRRLPNNNSATGHSFRGEGGERGGRTRSTYRTDVDGGGMYPQDREGYMIDYEDDLTEDEDDTYQFYDEEDADEVAEAKARKKEKKKRKKAKKKKKKAKKKQMKEEGEDEEEEGEEVNMEVEFQKDASGTEGYSLYSELEMSEQE</sequence>
<name>A0ABD3M4V6_9STRA</name>
<feature type="transmembrane region" description="Helical" evidence="2">
    <location>
        <begin position="187"/>
        <end position="206"/>
    </location>
</feature>
<evidence type="ECO:0000313" key="3">
    <source>
        <dbReference type="EMBL" id="KAL3758973.1"/>
    </source>
</evidence>
<keyword evidence="2" id="KW-1133">Transmembrane helix</keyword>
<reference evidence="3 4" key="1">
    <citation type="submission" date="2024-10" db="EMBL/GenBank/DDBJ databases">
        <title>Updated reference genomes for cyclostephanoid diatoms.</title>
        <authorList>
            <person name="Roberts W.R."/>
            <person name="Alverson A.J."/>
        </authorList>
    </citation>
    <scope>NUCLEOTIDE SEQUENCE [LARGE SCALE GENOMIC DNA]</scope>
    <source>
        <strain evidence="3 4">AJA232-27</strain>
    </source>
</reference>
<feature type="region of interest" description="Disordered" evidence="1">
    <location>
        <begin position="625"/>
        <end position="703"/>
    </location>
</feature>
<feature type="compositionally biased region" description="Basic and acidic residues" evidence="1">
    <location>
        <begin position="574"/>
        <end position="593"/>
    </location>
</feature>
<keyword evidence="2" id="KW-0812">Transmembrane</keyword>
<gene>
    <name evidence="3" type="ORF">ACHAWU_003044</name>
</gene>
<keyword evidence="4" id="KW-1185">Reference proteome</keyword>
<feature type="compositionally biased region" description="Basic residues" evidence="1">
    <location>
        <begin position="638"/>
        <end position="660"/>
    </location>
</feature>
<comment type="caution">
    <text evidence="3">The sequence shown here is derived from an EMBL/GenBank/DDBJ whole genome shotgun (WGS) entry which is preliminary data.</text>
</comment>
<dbReference type="AlphaFoldDB" id="A0ABD3M4V6"/>
<organism evidence="3 4">
    <name type="scientific">Discostella pseudostelligera</name>
    <dbReference type="NCBI Taxonomy" id="259834"/>
    <lineage>
        <taxon>Eukaryota</taxon>
        <taxon>Sar</taxon>
        <taxon>Stramenopiles</taxon>
        <taxon>Ochrophyta</taxon>
        <taxon>Bacillariophyta</taxon>
        <taxon>Coscinodiscophyceae</taxon>
        <taxon>Thalassiosirophycidae</taxon>
        <taxon>Stephanodiscales</taxon>
        <taxon>Stephanodiscaceae</taxon>
        <taxon>Discostella</taxon>
    </lineage>
</organism>
<evidence type="ECO:0000256" key="2">
    <source>
        <dbReference type="SAM" id="Phobius"/>
    </source>
</evidence>
<evidence type="ECO:0000313" key="4">
    <source>
        <dbReference type="Proteomes" id="UP001530293"/>
    </source>
</evidence>
<keyword evidence="2" id="KW-0472">Membrane</keyword>
<dbReference type="Proteomes" id="UP001530293">
    <property type="component" value="Unassembled WGS sequence"/>
</dbReference>
<accession>A0ABD3M4V6</accession>
<protein>
    <submittedName>
        <fullName evidence="3">Uncharacterized protein</fullName>
    </submittedName>
</protein>
<dbReference type="EMBL" id="JALLBG020000215">
    <property type="protein sequence ID" value="KAL3758973.1"/>
    <property type="molecule type" value="Genomic_DNA"/>
</dbReference>
<evidence type="ECO:0000256" key="1">
    <source>
        <dbReference type="SAM" id="MobiDB-lite"/>
    </source>
</evidence>
<feature type="region of interest" description="Disordered" evidence="1">
    <location>
        <begin position="520"/>
        <end position="604"/>
    </location>
</feature>
<proteinExistence type="predicted"/>
<feature type="compositionally biased region" description="Low complexity" evidence="1">
    <location>
        <begin position="520"/>
        <end position="529"/>
    </location>
</feature>